<reference evidence="2 3" key="1">
    <citation type="journal article" date="2015" name="Nature">
        <title>rRNA introns, odd ribosomes, and small enigmatic genomes across a large radiation of phyla.</title>
        <authorList>
            <person name="Brown C.T."/>
            <person name="Hug L.A."/>
            <person name="Thomas B.C."/>
            <person name="Sharon I."/>
            <person name="Castelle C.J."/>
            <person name="Singh A."/>
            <person name="Wilkins M.J."/>
            <person name="Williams K.H."/>
            <person name="Banfield J.F."/>
        </authorList>
    </citation>
    <scope>NUCLEOTIDE SEQUENCE [LARGE SCALE GENOMIC DNA]</scope>
</reference>
<feature type="region of interest" description="Disordered" evidence="1">
    <location>
        <begin position="25"/>
        <end position="75"/>
    </location>
</feature>
<evidence type="ECO:0000313" key="2">
    <source>
        <dbReference type="EMBL" id="KKR23504.1"/>
    </source>
</evidence>
<evidence type="ECO:0000313" key="3">
    <source>
        <dbReference type="Proteomes" id="UP000034764"/>
    </source>
</evidence>
<organism evidence="2 3">
    <name type="scientific">Candidatus Yanofskybacteria bacterium GW2011_GWD2_39_48</name>
    <dbReference type="NCBI Taxonomy" id="1619031"/>
    <lineage>
        <taxon>Bacteria</taxon>
        <taxon>Candidatus Yanofskyibacteriota</taxon>
    </lineage>
</organism>
<comment type="caution">
    <text evidence="2">The sequence shown here is derived from an EMBL/GenBank/DDBJ whole genome shotgun (WGS) entry which is preliminary data.</text>
</comment>
<feature type="compositionally biased region" description="Acidic residues" evidence="1">
    <location>
        <begin position="66"/>
        <end position="75"/>
    </location>
</feature>
<proteinExistence type="predicted"/>
<accession>A0A0G0P5H3</accession>
<dbReference type="EMBL" id="LBXD01000016">
    <property type="protein sequence ID" value="KKR23504.1"/>
    <property type="molecule type" value="Genomic_DNA"/>
</dbReference>
<evidence type="ECO:0000256" key="1">
    <source>
        <dbReference type="SAM" id="MobiDB-lite"/>
    </source>
</evidence>
<protein>
    <submittedName>
        <fullName evidence="2">Uncharacterized protein</fullName>
    </submittedName>
</protein>
<dbReference type="Proteomes" id="UP000034764">
    <property type="component" value="Unassembled WGS sequence"/>
</dbReference>
<sequence>MFLEKEYLLLDEDDLQEIEEKIDRDGTKKKIIAEEVADDQDEEDEEDDDEDEDDEEGEDEKKEDVPWDTDEEETE</sequence>
<name>A0A0G0P5H3_9BACT</name>
<gene>
    <name evidence="2" type="ORF">UT53_C0016G0004</name>
</gene>
<feature type="compositionally biased region" description="Acidic residues" evidence="1">
    <location>
        <begin position="35"/>
        <end position="58"/>
    </location>
</feature>
<dbReference type="AlphaFoldDB" id="A0A0G0P5H3"/>